<sequence>MEPESRTNRAIPIPQVPMPTNAREVKDPGWEHRTPCERKFIYICEFFSLRSSIQPLTASALVLNQILPLMKGSDEDEWDFYAVHPAITDDLVMTAIALLYSRHMNLPSVARFAQLYQDHFAKLLSVRENTHLFRNDGNYQTVVALLVVLLSQAGAPGPMFLETESKLLEILERLYLKGFTSIQDRNYHTAIEQWILAEIELMKKTRETLLVGGWPGAVKWEHSRGRVQQ</sequence>
<reference evidence="2 3" key="1">
    <citation type="submission" date="2020-05" db="EMBL/GenBank/DDBJ databases">
        <title>Identification and distribution of gene clusters putatively required for synthesis of sphingolipid metabolism inhibitors in phylogenetically diverse species of the filamentous fungus Fusarium.</title>
        <authorList>
            <person name="Kim H.-S."/>
            <person name="Busman M."/>
            <person name="Brown D.W."/>
            <person name="Divon H."/>
            <person name="Uhlig S."/>
            <person name="Proctor R.H."/>
        </authorList>
    </citation>
    <scope>NUCLEOTIDE SEQUENCE [LARGE SCALE GENOMIC DNA]</scope>
    <source>
        <strain evidence="2 3">NRRL 25211</strain>
    </source>
</reference>
<dbReference type="Proteomes" id="UP000544095">
    <property type="component" value="Unassembled WGS sequence"/>
</dbReference>
<organism evidence="2 3">
    <name type="scientific">Fusarium pseudoanthophilum</name>
    <dbReference type="NCBI Taxonomy" id="48495"/>
    <lineage>
        <taxon>Eukaryota</taxon>
        <taxon>Fungi</taxon>
        <taxon>Dikarya</taxon>
        <taxon>Ascomycota</taxon>
        <taxon>Pezizomycotina</taxon>
        <taxon>Sordariomycetes</taxon>
        <taxon>Hypocreomycetidae</taxon>
        <taxon>Hypocreales</taxon>
        <taxon>Nectriaceae</taxon>
        <taxon>Fusarium</taxon>
        <taxon>Fusarium fujikuroi species complex</taxon>
    </lineage>
</organism>
<gene>
    <name evidence="2" type="ORF">FPANT_6023</name>
</gene>
<evidence type="ECO:0000313" key="3">
    <source>
        <dbReference type="Proteomes" id="UP000544095"/>
    </source>
</evidence>
<comment type="caution">
    <text evidence="2">The sequence shown here is derived from an EMBL/GenBank/DDBJ whole genome shotgun (WGS) entry which is preliminary data.</text>
</comment>
<evidence type="ECO:0000256" key="1">
    <source>
        <dbReference type="SAM" id="MobiDB-lite"/>
    </source>
</evidence>
<feature type="region of interest" description="Disordered" evidence="1">
    <location>
        <begin position="1"/>
        <end position="29"/>
    </location>
</feature>
<dbReference type="AlphaFoldDB" id="A0A8H5LCG5"/>
<dbReference type="EMBL" id="JAAOAR010000291">
    <property type="protein sequence ID" value="KAF5590384.1"/>
    <property type="molecule type" value="Genomic_DNA"/>
</dbReference>
<name>A0A8H5LCG5_9HYPO</name>
<accession>A0A8H5LCG5</accession>
<protein>
    <submittedName>
        <fullName evidence="2">Uncharacterized protein</fullName>
    </submittedName>
</protein>
<evidence type="ECO:0000313" key="2">
    <source>
        <dbReference type="EMBL" id="KAF5590384.1"/>
    </source>
</evidence>
<keyword evidence="3" id="KW-1185">Reference proteome</keyword>
<proteinExistence type="predicted"/>